<evidence type="ECO:0000259" key="4">
    <source>
        <dbReference type="PROSITE" id="PS51898"/>
    </source>
</evidence>
<feature type="domain" description="Tyr recombinase" evidence="4">
    <location>
        <begin position="248"/>
        <end position="425"/>
    </location>
</feature>
<dbReference type="GO" id="GO:0003677">
    <property type="term" value="F:DNA binding"/>
    <property type="evidence" value="ECO:0007669"/>
    <property type="project" value="InterPro"/>
</dbReference>
<dbReference type="InterPro" id="IPR050808">
    <property type="entry name" value="Phage_Integrase"/>
</dbReference>
<dbReference type="Proteomes" id="UP000292939">
    <property type="component" value="Chromosome"/>
</dbReference>
<comment type="similarity">
    <text evidence="1">Belongs to the 'phage' integrase family.</text>
</comment>
<dbReference type="EMBL" id="CP031395">
    <property type="protein sequence ID" value="QBK06297.1"/>
    <property type="molecule type" value="Genomic_DNA"/>
</dbReference>
<sequence length="451" mass="50447">MRPLKNAPVDLTAAQELTVGLIERLTCPEGKSQAFLRDRKAPALRVRVTPSGAKSYVFEAKLGRQTVRRTIGDVRSWTIEGARAEANRLRVQIDQGADPREQERKQEAERRAKAALEAVQVVTMGEAWNAYIESRRSRWGEHHYNDHIRKAKAGGETAIRGTRGRGTTVAGPIYPLLALKMRDLTPSTLSAWAEKETAKAPTSARLSWRLVRGFLSWAAEHPQYGLVLPAQNPAKAKVVREVLGKSKTRSDALQREQLAPWFAAVRQIANPMASAYLQVLLLTGARPGEVLALRWDDIDPKWKGLNIRDKVEGERIIPLTPYVDYLLHALPHVNEWVFASPSHEEKNADKAMSTPHKLHEKACTVAGITGLTLHGLRRSFKSLSEWQEIPAGVVAQIMGHKPSATAEKHYTVRPLDLLRLHHEKIEAWILTQAHIDFDPHASVSRTLRAVK</sequence>
<evidence type="ECO:0000313" key="5">
    <source>
        <dbReference type="EMBL" id="QBK06297.1"/>
    </source>
</evidence>
<gene>
    <name evidence="5" type="ORF">DW355_00515</name>
</gene>
<evidence type="ECO:0000256" key="1">
    <source>
        <dbReference type="ARBA" id="ARBA00008857"/>
    </source>
</evidence>
<dbReference type="KEGG" id="hgr:DW355_00515"/>
<dbReference type="Gene3D" id="1.10.443.10">
    <property type="entry name" value="Intergrase catalytic core"/>
    <property type="match status" value="1"/>
</dbReference>
<dbReference type="PANTHER" id="PTHR30629:SF6">
    <property type="entry name" value="PROPHAGE INTEGRASE INTA-RELATED"/>
    <property type="match status" value="1"/>
</dbReference>
<dbReference type="InterPro" id="IPR038488">
    <property type="entry name" value="Integrase_DNA-bd_sf"/>
</dbReference>
<evidence type="ECO:0000256" key="3">
    <source>
        <dbReference type="ARBA" id="ARBA00023172"/>
    </source>
</evidence>
<dbReference type="InterPro" id="IPR011010">
    <property type="entry name" value="DNA_brk_join_enz"/>
</dbReference>
<reference evidence="5 6" key="1">
    <citation type="submission" date="2018-07" db="EMBL/GenBank/DDBJ databases">
        <title>Exploring interactions and the metabolic potential of the ultra-small soil bacteria Hylemonella gracilis.</title>
        <authorList>
            <person name="Tyc O."/>
            <person name="Kulkarni P."/>
            <person name="Gawehns F."/>
            <person name="Hundscheid M."/>
            <person name="Zweers H."/>
            <person name="Garbeva P."/>
        </authorList>
    </citation>
    <scope>NUCLEOTIDE SEQUENCE [LARGE SCALE GENOMIC DNA]</scope>
    <source>
        <strain evidence="5 6">NS1</strain>
    </source>
</reference>
<proteinExistence type="inferred from homology"/>
<dbReference type="InterPro" id="IPR013762">
    <property type="entry name" value="Integrase-like_cat_sf"/>
</dbReference>
<organism evidence="5 6">
    <name type="scientific">Hylemonella gracilis</name>
    <dbReference type="NCBI Taxonomy" id="80880"/>
    <lineage>
        <taxon>Bacteria</taxon>
        <taxon>Pseudomonadati</taxon>
        <taxon>Pseudomonadota</taxon>
        <taxon>Betaproteobacteria</taxon>
        <taxon>Burkholderiales</taxon>
        <taxon>Comamonadaceae</taxon>
        <taxon>Hylemonella</taxon>
    </lineage>
</organism>
<dbReference type="RefSeq" id="WP_131276931.1">
    <property type="nucleotide sequence ID" value="NZ_CP031395.1"/>
</dbReference>
<keyword evidence="3" id="KW-0233">DNA recombination</keyword>
<dbReference type="InterPro" id="IPR025166">
    <property type="entry name" value="Integrase_DNA_bind_dom"/>
</dbReference>
<protein>
    <submittedName>
        <fullName evidence="5">DUF4102 domain-containing protein</fullName>
    </submittedName>
</protein>
<name>A0A4P6UQ75_9BURK</name>
<dbReference type="Pfam" id="PF00589">
    <property type="entry name" value="Phage_integrase"/>
    <property type="match status" value="1"/>
</dbReference>
<keyword evidence="2" id="KW-0229">DNA integration</keyword>
<evidence type="ECO:0000313" key="6">
    <source>
        <dbReference type="Proteomes" id="UP000292939"/>
    </source>
</evidence>
<accession>A0A4P6UQ75</accession>
<dbReference type="AlphaFoldDB" id="A0A4P6UQ75"/>
<evidence type="ECO:0000256" key="2">
    <source>
        <dbReference type="ARBA" id="ARBA00022908"/>
    </source>
</evidence>
<dbReference type="Gene3D" id="3.30.160.390">
    <property type="entry name" value="Integrase, DNA-binding domain"/>
    <property type="match status" value="1"/>
</dbReference>
<dbReference type="OrthoDB" id="8556969at2"/>
<dbReference type="GO" id="GO:0015074">
    <property type="term" value="P:DNA integration"/>
    <property type="evidence" value="ECO:0007669"/>
    <property type="project" value="UniProtKB-KW"/>
</dbReference>
<dbReference type="PANTHER" id="PTHR30629">
    <property type="entry name" value="PROPHAGE INTEGRASE"/>
    <property type="match status" value="1"/>
</dbReference>
<dbReference type="SUPFAM" id="SSF56349">
    <property type="entry name" value="DNA breaking-rejoining enzymes"/>
    <property type="match status" value="1"/>
</dbReference>
<dbReference type="InterPro" id="IPR002104">
    <property type="entry name" value="Integrase_catalytic"/>
</dbReference>
<dbReference type="GO" id="GO:0006310">
    <property type="term" value="P:DNA recombination"/>
    <property type="evidence" value="ECO:0007669"/>
    <property type="project" value="UniProtKB-KW"/>
</dbReference>
<dbReference type="PROSITE" id="PS51898">
    <property type="entry name" value="TYR_RECOMBINASE"/>
    <property type="match status" value="1"/>
</dbReference>
<dbReference type="Pfam" id="PF13356">
    <property type="entry name" value="Arm-DNA-bind_3"/>
    <property type="match status" value="1"/>
</dbReference>